<dbReference type="Proteomes" id="UP000266841">
    <property type="component" value="Unassembled WGS sequence"/>
</dbReference>
<keyword evidence="2" id="KW-1185">Reference proteome</keyword>
<evidence type="ECO:0000313" key="2">
    <source>
        <dbReference type="Proteomes" id="UP000266841"/>
    </source>
</evidence>
<protein>
    <submittedName>
        <fullName evidence="1">Uncharacterized protein</fullName>
    </submittedName>
</protein>
<comment type="caution">
    <text evidence="1">The sequence shown here is derived from an EMBL/GenBank/DDBJ whole genome shotgun (WGS) entry which is preliminary data.</text>
</comment>
<gene>
    <name evidence="1" type="ORF">THAOC_26930</name>
</gene>
<dbReference type="EMBL" id="AGNL01037457">
    <property type="protein sequence ID" value="EJK53601.1"/>
    <property type="molecule type" value="Genomic_DNA"/>
</dbReference>
<organism evidence="1 2">
    <name type="scientific">Thalassiosira oceanica</name>
    <name type="common">Marine diatom</name>
    <dbReference type="NCBI Taxonomy" id="159749"/>
    <lineage>
        <taxon>Eukaryota</taxon>
        <taxon>Sar</taxon>
        <taxon>Stramenopiles</taxon>
        <taxon>Ochrophyta</taxon>
        <taxon>Bacillariophyta</taxon>
        <taxon>Coscinodiscophyceae</taxon>
        <taxon>Thalassiosirophycidae</taxon>
        <taxon>Thalassiosirales</taxon>
        <taxon>Thalassiosiraceae</taxon>
        <taxon>Thalassiosira</taxon>
    </lineage>
</organism>
<sequence length="156" mass="17779">TAIAEFPELLGAEIDRRISRTARDSPLDLPRCCCLSSHREAWRRGRYVEAGTSRPVRRGRGSGAIQNWPTVQPVWTHGNGSQCSLNHGLRPTQCWSTGELEAAVDFDRTSVLFLELMMMTISWRDRHKSPERQDWALAVGVSQDVARFEFHVFKLK</sequence>
<dbReference type="AlphaFoldDB" id="K0RXM0"/>
<feature type="non-terminal residue" evidence="1">
    <location>
        <position position="1"/>
    </location>
</feature>
<reference evidence="1 2" key="1">
    <citation type="journal article" date="2012" name="Genome Biol.">
        <title>Genome and low-iron response of an oceanic diatom adapted to chronic iron limitation.</title>
        <authorList>
            <person name="Lommer M."/>
            <person name="Specht M."/>
            <person name="Roy A.S."/>
            <person name="Kraemer L."/>
            <person name="Andreson R."/>
            <person name="Gutowska M.A."/>
            <person name="Wolf J."/>
            <person name="Bergner S.V."/>
            <person name="Schilhabel M.B."/>
            <person name="Klostermeier U.C."/>
            <person name="Beiko R.G."/>
            <person name="Rosenstiel P."/>
            <person name="Hippler M."/>
            <person name="Laroche J."/>
        </authorList>
    </citation>
    <scope>NUCLEOTIDE SEQUENCE [LARGE SCALE GENOMIC DNA]</scope>
    <source>
        <strain evidence="1 2">CCMP1005</strain>
    </source>
</reference>
<proteinExistence type="predicted"/>
<name>K0RXM0_THAOC</name>
<evidence type="ECO:0000313" key="1">
    <source>
        <dbReference type="EMBL" id="EJK53601.1"/>
    </source>
</evidence>
<accession>K0RXM0</accession>